<protein>
    <submittedName>
        <fullName evidence="1">Uncharacterized protein</fullName>
    </submittedName>
</protein>
<dbReference type="AlphaFoldDB" id="A0A2U2BZW4"/>
<evidence type="ECO:0000313" key="1">
    <source>
        <dbReference type="EMBL" id="PWE20969.1"/>
    </source>
</evidence>
<dbReference type="RefSeq" id="WP_109066529.1">
    <property type="nucleotide sequence ID" value="NZ_JAUQUE010000007.1"/>
</dbReference>
<dbReference type="EMBL" id="QEYI01000005">
    <property type="protein sequence ID" value="PWE20969.1"/>
    <property type="molecule type" value="Genomic_DNA"/>
</dbReference>
<proteinExistence type="predicted"/>
<name>A0A2U2BZW4_9BACT</name>
<comment type="caution">
    <text evidence="1">The sequence shown here is derived from an EMBL/GenBank/DDBJ whole genome shotgun (WGS) entry which is preliminary data.</text>
</comment>
<organism evidence="1 2">
    <name type="scientific">Aliarcobacter skirrowii</name>
    <dbReference type="NCBI Taxonomy" id="28200"/>
    <lineage>
        <taxon>Bacteria</taxon>
        <taxon>Pseudomonadati</taxon>
        <taxon>Campylobacterota</taxon>
        <taxon>Epsilonproteobacteria</taxon>
        <taxon>Campylobacterales</taxon>
        <taxon>Arcobacteraceae</taxon>
        <taxon>Aliarcobacter</taxon>
    </lineage>
</organism>
<gene>
    <name evidence="1" type="ORF">DF188_07255</name>
</gene>
<reference evidence="1 2" key="1">
    <citation type="submission" date="2018-05" db="EMBL/GenBank/DDBJ databases">
        <title>Antimicrobial susceptibility testing and genomic analysis of Arcobacter skirrowii strains and one Arcobacter butzleri isolated from German poultry farms.</title>
        <authorList>
            <person name="Haenel I."/>
            <person name="Hotzel H."/>
            <person name="Tomaso H."/>
            <person name="Busch A."/>
        </authorList>
    </citation>
    <scope>NUCLEOTIDE SEQUENCE [LARGE SCALE GENOMIC DNA]</scope>
    <source>
        <strain evidence="2">v</strain>
    </source>
</reference>
<sequence length="109" mass="12732">MKKSYILFSTLVIVVIFSFVAKNILETNALKSRVVNEKLHFIQAKSHLIFLENYLLSINEDELDNFSSLQIVDNDFLLTIKKYDDTTKKYFLVVSSSKFKVRVTKTIYL</sequence>
<dbReference type="STRING" id="28200.GCA_001572935_01227"/>
<evidence type="ECO:0000313" key="2">
    <source>
        <dbReference type="Proteomes" id="UP000245014"/>
    </source>
</evidence>
<accession>A0A2U2BZW4</accession>
<dbReference type="Proteomes" id="UP000245014">
    <property type="component" value="Unassembled WGS sequence"/>
</dbReference>